<dbReference type="EMBL" id="CP001778">
    <property type="protein sequence ID" value="ADD40614.1"/>
    <property type="molecule type" value="Genomic_DNA"/>
</dbReference>
<gene>
    <name evidence="2" type="ordered locus">Snas_0903</name>
</gene>
<evidence type="ECO:0000313" key="3">
    <source>
        <dbReference type="Proteomes" id="UP000000844"/>
    </source>
</evidence>
<evidence type="ECO:0000313" key="2">
    <source>
        <dbReference type="EMBL" id="ADD40614.1"/>
    </source>
</evidence>
<name>D3Q905_STANL</name>
<sequence>MLRLLTALLAGIFVGGVGLDLLTDAEGIAWIWPTTLPFLIIGLTLALVGNSLRGVLPLKDEQVRALLDQNLGALARITGIKRTGTSINDAPLCELDLVVAPFDRGAYATTVRALVDPVEIPRFQPGSVVVVARLRADRPEVSLIREPDAEWRRRANTESDRIPRRNRVSVWEADHRDAPGPRSLVGVGPEGRGQRLTAYAVLFVVGVAIVLGPNASAL</sequence>
<feature type="transmembrane region" description="Helical" evidence="1">
    <location>
        <begin position="196"/>
        <end position="215"/>
    </location>
</feature>
<dbReference type="STRING" id="446470.Snas_0903"/>
<keyword evidence="1" id="KW-0472">Membrane</keyword>
<dbReference type="RefSeq" id="WP_013016185.1">
    <property type="nucleotide sequence ID" value="NC_013947.1"/>
</dbReference>
<dbReference type="eggNOG" id="ENOG502ZBR0">
    <property type="taxonomic scope" value="Bacteria"/>
</dbReference>
<keyword evidence="3" id="KW-1185">Reference proteome</keyword>
<keyword evidence="1" id="KW-1133">Transmembrane helix</keyword>
<dbReference type="KEGG" id="sna:Snas_0903"/>
<dbReference type="HOGENOM" id="CLU_1266249_0_0_11"/>
<reference evidence="2 3" key="1">
    <citation type="journal article" date="2009" name="Stand. Genomic Sci.">
        <title>Complete genome sequence of Stackebrandtia nassauensis type strain (LLR-40K-21).</title>
        <authorList>
            <person name="Munk C."/>
            <person name="Lapidus A."/>
            <person name="Copeland A."/>
            <person name="Jando M."/>
            <person name="Mayilraj S."/>
            <person name="Glavina Del Rio T."/>
            <person name="Nolan M."/>
            <person name="Chen F."/>
            <person name="Lucas S."/>
            <person name="Tice H."/>
            <person name="Cheng J.F."/>
            <person name="Han C."/>
            <person name="Detter J.C."/>
            <person name="Bruce D."/>
            <person name="Goodwin L."/>
            <person name="Chain P."/>
            <person name="Pitluck S."/>
            <person name="Goker M."/>
            <person name="Ovchinikova G."/>
            <person name="Pati A."/>
            <person name="Ivanova N."/>
            <person name="Mavromatis K."/>
            <person name="Chen A."/>
            <person name="Palaniappan K."/>
            <person name="Land M."/>
            <person name="Hauser L."/>
            <person name="Chang Y.J."/>
            <person name="Jeffries C.D."/>
            <person name="Bristow J."/>
            <person name="Eisen J.A."/>
            <person name="Markowitz V."/>
            <person name="Hugenholtz P."/>
            <person name="Kyrpides N.C."/>
            <person name="Klenk H.P."/>
        </authorList>
    </citation>
    <scope>NUCLEOTIDE SEQUENCE [LARGE SCALE GENOMIC DNA]</scope>
    <source>
        <strain evidence="3">DSM 44728 / CIP 108903 / NRRL B-16338 / NBRC 102104 / LLR-40K-21</strain>
    </source>
</reference>
<protein>
    <submittedName>
        <fullName evidence="2">Uncharacterized protein</fullName>
    </submittedName>
</protein>
<dbReference type="AlphaFoldDB" id="D3Q905"/>
<accession>D3Q905</accession>
<feature type="transmembrane region" description="Helical" evidence="1">
    <location>
        <begin position="28"/>
        <end position="49"/>
    </location>
</feature>
<keyword evidence="1" id="KW-0812">Transmembrane</keyword>
<dbReference type="Proteomes" id="UP000000844">
    <property type="component" value="Chromosome"/>
</dbReference>
<proteinExistence type="predicted"/>
<organism evidence="2 3">
    <name type="scientific">Stackebrandtia nassauensis (strain DSM 44728 / CIP 108903 / NRRL B-16338 / NBRC 102104 / LLR-40K-21)</name>
    <dbReference type="NCBI Taxonomy" id="446470"/>
    <lineage>
        <taxon>Bacteria</taxon>
        <taxon>Bacillati</taxon>
        <taxon>Actinomycetota</taxon>
        <taxon>Actinomycetes</taxon>
        <taxon>Glycomycetales</taxon>
        <taxon>Glycomycetaceae</taxon>
        <taxon>Stackebrandtia</taxon>
    </lineage>
</organism>
<dbReference type="OrthoDB" id="4965912at2"/>
<evidence type="ECO:0000256" key="1">
    <source>
        <dbReference type="SAM" id="Phobius"/>
    </source>
</evidence>